<evidence type="ECO:0000313" key="3">
    <source>
        <dbReference type="Proteomes" id="UP000309450"/>
    </source>
</evidence>
<organism evidence="2 3">
    <name type="scientific">Aliigemmobacter aestuarii</name>
    <dbReference type="NCBI Taxonomy" id="1445661"/>
    <lineage>
        <taxon>Bacteria</taxon>
        <taxon>Pseudomonadati</taxon>
        <taxon>Pseudomonadota</taxon>
        <taxon>Alphaproteobacteria</taxon>
        <taxon>Rhodobacterales</taxon>
        <taxon>Paracoccaceae</taxon>
        <taxon>Aliigemmobacter</taxon>
    </lineage>
</organism>
<dbReference type="AlphaFoldDB" id="A0A4S3MQR6"/>
<dbReference type="Proteomes" id="UP000309450">
    <property type="component" value="Unassembled WGS sequence"/>
</dbReference>
<reference evidence="2 3" key="1">
    <citation type="submission" date="2019-04" db="EMBL/GenBank/DDBJ databases">
        <title>Draft genome sequence of Gemmobacter aestuarii sp. nov.</title>
        <authorList>
            <person name="Hameed A."/>
            <person name="Lin S.-Y."/>
            <person name="Shahina M."/>
            <person name="Lai W.-A."/>
            <person name="Young C.-C."/>
        </authorList>
    </citation>
    <scope>NUCLEOTIDE SEQUENCE [LARGE SCALE GENOMIC DNA]</scope>
    <source>
        <strain evidence="2 3">CC-PW-75</strain>
    </source>
</reference>
<dbReference type="OrthoDB" id="1633386at2"/>
<dbReference type="Pfam" id="PF09931">
    <property type="entry name" value="Phage_phiJL001_Gp84_N"/>
    <property type="match status" value="1"/>
</dbReference>
<dbReference type="InterPro" id="IPR018964">
    <property type="entry name" value="Phage_phiJL001_Gp84_C"/>
</dbReference>
<comment type="caution">
    <text evidence="2">The sequence shown here is derived from an EMBL/GenBank/DDBJ whole genome shotgun (WGS) entry which is preliminary data.</text>
</comment>
<evidence type="ECO:0000259" key="1">
    <source>
        <dbReference type="Pfam" id="PF09356"/>
    </source>
</evidence>
<feature type="domain" description="Bacteriophage phiJL001 Gp84 C-terminal" evidence="1">
    <location>
        <begin position="193"/>
        <end position="275"/>
    </location>
</feature>
<name>A0A4S3MQR6_9RHOB</name>
<dbReference type="Pfam" id="PF09356">
    <property type="entry name" value="Phage_BR0599"/>
    <property type="match status" value="1"/>
</dbReference>
<dbReference type="NCBIfam" id="TIGR02218">
    <property type="entry name" value="phg_TIGR02218"/>
    <property type="match status" value="1"/>
</dbReference>
<sequence length="294" mass="32342">MSWDLLDDHLKSGTTTLCRAWRIARRDGTVFGFTDHDRDLKFEGTVFRAETGVSGRAIAQVTGLAVNNTEVLGALMSEALEERDILAGRFDGAEVRCWLVNWARPLERVILFRGHVGEIVREGEAFRAEFRGLAEALNVPDGRAYQTDCGAVLGDGACGVDLTRPAFSAVVEIASIVDGRFLTLRDGPEHEDRWFERGRLEVLDGAAAGVTAVVKGDRRQGRLRTVELWQDVVADLRAGDRVRLTAGCDKRADTCRAKFANFLNFRGFPHIPGEDWLTTFPSINGVNDGGGVRP</sequence>
<proteinExistence type="predicted"/>
<protein>
    <submittedName>
        <fullName evidence="2">DUF2163 domain-containing protein</fullName>
    </submittedName>
</protein>
<dbReference type="InterPro" id="IPR011928">
    <property type="entry name" value="Phage_phiJL001_Gp84"/>
</dbReference>
<dbReference type="RefSeq" id="WP_136392734.1">
    <property type="nucleotide sequence ID" value="NZ_SSND01000001.1"/>
</dbReference>
<evidence type="ECO:0000313" key="2">
    <source>
        <dbReference type="EMBL" id="THD84353.1"/>
    </source>
</evidence>
<gene>
    <name evidence="2" type="ORF">E7811_00945</name>
</gene>
<keyword evidence="3" id="KW-1185">Reference proteome</keyword>
<accession>A0A4S3MQR6</accession>
<dbReference type="EMBL" id="SSND01000001">
    <property type="protein sequence ID" value="THD84353.1"/>
    <property type="molecule type" value="Genomic_DNA"/>
</dbReference>